<dbReference type="EMBL" id="QOCV01000001">
    <property type="protein sequence ID" value="RHW55296.1"/>
    <property type="molecule type" value="Genomic_DNA"/>
</dbReference>
<feature type="transmembrane region" description="Helical" evidence="1">
    <location>
        <begin position="84"/>
        <end position="109"/>
    </location>
</feature>
<accession>A0A396SUJ3</accession>
<feature type="transmembrane region" description="Helical" evidence="1">
    <location>
        <begin position="151"/>
        <end position="168"/>
    </location>
</feature>
<evidence type="ECO:0000313" key="3">
    <source>
        <dbReference type="Proteomes" id="UP000265862"/>
    </source>
</evidence>
<keyword evidence="1" id="KW-0472">Membrane</keyword>
<sequence length="194" mass="22538">MSTKRFSHRFILIGLLITFISLWGGQFLISKSDPSTMELLNTYLNSNLVSLYLQPIMLTLFYSQVLALRKIRLFVGVRKKDNQIIAILLGIATFYCLIFLLGLFVPYLGTNYPFFKNGSPVLGMTLLLLHVFVLLFLSWLLVGGYQLRHPYFLLFLVIVLDLIYHFNIEKKLLILYSPLYDPLYRAMHHIYGGY</sequence>
<reference evidence="2 3" key="1">
    <citation type="submission" date="2018-07" db="EMBL/GenBank/DDBJ databases">
        <title>Genome sequences of six Lactobacillus spp. isolated from bumble bee guts.</title>
        <authorList>
            <person name="Motta E.V.S."/>
            <person name="Moran N.A."/>
        </authorList>
    </citation>
    <scope>NUCLEOTIDE SEQUENCE [LARGE SCALE GENOMIC DNA]</scope>
    <source>
        <strain evidence="2 3">OCC3</strain>
    </source>
</reference>
<organism evidence="2 3">
    <name type="scientific">Lactobacillus bombicola</name>
    <dbReference type="NCBI Taxonomy" id="1505723"/>
    <lineage>
        <taxon>Bacteria</taxon>
        <taxon>Bacillati</taxon>
        <taxon>Bacillota</taxon>
        <taxon>Bacilli</taxon>
        <taxon>Lactobacillales</taxon>
        <taxon>Lactobacillaceae</taxon>
        <taxon>Lactobacillus</taxon>
    </lineage>
</organism>
<feature type="transmembrane region" description="Helical" evidence="1">
    <location>
        <begin position="12"/>
        <end position="29"/>
    </location>
</feature>
<protein>
    <submittedName>
        <fullName evidence="2">Uncharacterized protein</fullName>
    </submittedName>
</protein>
<dbReference type="Proteomes" id="UP000265862">
    <property type="component" value="Unassembled WGS sequence"/>
</dbReference>
<keyword evidence="1" id="KW-1133">Transmembrane helix</keyword>
<dbReference type="RefSeq" id="WP_118897389.1">
    <property type="nucleotide sequence ID" value="NZ_QOCV01000001.1"/>
</dbReference>
<keyword evidence="1" id="KW-0812">Transmembrane</keyword>
<feature type="transmembrane region" description="Helical" evidence="1">
    <location>
        <begin position="49"/>
        <end position="68"/>
    </location>
</feature>
<evidence type="ECO:0000313" key="2">
    <source>
        <dbReference type="EMBL" id="RHW55296.1"/>
    </source>
</evidence>
<dbReference type="AlphaFoldDB" id="A0A396SUJ3"/>
<name>A0A396SUJ3_9LACO</name>
<gene>
    <name evidence="2" type="ORF">DS835_00060</name>
</gene>
<feature type="transmembrane region" description="Helical" evidence="1">
    <location>
        <begin position="121"/>
        <end position="142"/>
    </location>
</feature>
<proteinExistence type="predicted"/>
<evidence type="ECO:0000256" key="1">
    <source>
        <dbReference type="SAM" id="Phobius"/>
    </source>
</evidence>
<comment type="caution">
    <text evidence="2">The sequence shown here is derived from an EMBL/GenBank/DDBJ whole genome shotgun (WGS) entry which is preliminary data.</text>
</comment>